<feature type="domain" description="SLC26A/SulP transporter" evidence="6">
    <location>
        <begin position="100"/>
        <end position="495"/>
    </location>
</feature>
<evidence type="ECO:0000256" key="2">
    <source>
        <dbReference type="ARBA" id="ARBA00022692"/>
    </source>
</evidence>
<proteinExistence type="predicted"/>
<dbReference type="Pfam" id="PF00916">
    <property type="entry name" value="Sulfate_transp"/>
    <property type="match status" value="1"/>
</dbReference>
<dbReference type="EMBL" id="JAQMWT010000126">
    <property type="protein sequence ID" value="KAJ8609906.1"/>
    <property type="molecule type" value="Genomic_DNA"/>
</dbReference>
<dbReference type="InterPro" id="IPR000595">
    <property type="entry name" value="cNMP-bd_dom"/>
</dbReference>
<dbReference type="SUPFAM" id="SSF52091">
    <property type="entry name" value="SpoIIaa-like"/>
    <property type="match status" value="1"/>
</dbReference>
<organism evidence="7 8">
    <name type="scientific">Chrysophaeum taylorii</name>
    <dbReference type="NCBI Taxonomy" id="2483200"/>
    <lineage>
        <taxon>Eukaryota</taxon>
        <taxon>Sar</taxon>
        <taxon>Stramenopiles</taxon>
        <taxon>Ochrophyta</taxon>
        <taxon>Pelagophyceae</taxon>
        <taxon>Pelagomonadales</taxon>
        <taxon>Pelagomonadaceae</taxon>
        <taxon>Chrysophaeum</taxon>
    </lineage>
</organism>
<gene>
    <name evidence="7" type="ORF">CTAYLR_005554</name>
</gene>
<keyword evidence="3 5" id="KW-1133">Transmembrane helix</keyword>
<feature type="transmembrane region" description="Helical" evidence="5">
    <location>
        <begin position="127"/>
        <end position="148"/>
    </location>
</feature>
<dbReference type="InterPro" id="IPR018490">
    <property type="entry name" value="cNMP-bd_dom_sf"/>
</dbReference>
<feature type="transmembrane region" description="Helical" evidence="5">
    <location>
        <begin position="378"/>
        <end position="399"/>
    </location>
</feature>
<dbReference type="InterPro" id="IPR052706">
    <property type="entry name" value="Membrane-Transporter-like"/>
</dbReference>
<evidence type="ECO:0000256" key="1">
    <source>
        <dbReference type="ARBA" id="ARBA00004141"/>
    </source>
</evidence>
<evidence type="ECO:0000259" key="6">
    <source>
        <dbReference type="Pfam" id="PF00916"/>
    </source>
</evidence>
<keyword evidence="4 5" id="KW-0472">Membrane</keyword>
<feature type="transmembrane region" description="Helical" evidence="5">
    <location>
        <begin position="419"/>
        <end position="437"/>
    </location>
</feature>
<keyword evidence="8" id="KW-1185">Reference proteome</keyword>
<name>A0AAD7UME2_9STRA</name>
<evidence type="ECO:0000313" key="7">
    <source>
        <dbReference type="EMBL" id="KAJ8609906.1"/>
    </source>
</evidence>
<evidence type="ECO:0000256" key="5">
    <source>
        <dbReference type="SAM" id="Phobius"/>
    </source>
</evidence>
<reference evidence="7" key="1">
    <citation type="submission" date="2023-01" db="EMBL/GenBank/DDBJ databases">
        <title>Metagenome sequencing of chrysophaentin producing Chrysophaeum taylorii.</title>
        <authorList>
            <person name="Davison J."/>
            <person name="Bewley C."/>
        </authorList>
    </citation>
    <scope>NUCLEOTIDE SEQUENCE</scope>
    <source>
        <strain evidence="7">NIES-1699</strain>
    </source>
</reference>
<sequence>MENERLIVGRQQTSWWRRLFELEDVGGECIDVGVRLARVEAPPKVVKRHQRSKSGVQRFAFLRSGRKILREEEEEEVERPKVSSSSSRKKSRSFWKDVSASLASFLITAVIYVSTASSVVGKLDPRLIYVVVDTALLGTAICGIYLSLKSKVPWAIASLDVGFSPLLAQLSETCWRGCMRHHHRVYTWVADGERMYTHVTKEERSNFVATYLAASSGMFFAAGIVLAAAGSLKLTRVVEFLPLPVTAGMLASIGISLIKSGARVAAFGGWRVSKPLGVFWFALAASTSFLMRKLRQWIPPFLATPLLLAASVLGLQAFSFISSSTNLHDCGALFRWDDRMLRHKMWLPFDLEEEDGRSHHHHHRMVLLHFFRHIKWRVVFDCRGVAAAAVVLGVIKIAMKTGSLAALFPAAKINVDDEVFRIGVAGNVVPALFLSMGQAYSFSSLKVAQQLGASERGVGVVTSLLCLATWACGIGILRHIPRFMYGALLLDLGWDYVHTYLRFDATVFAIVFIAAATSLLEAISVGVVLCLMSTASKLAGESVIASVHTAKTVRSTIERNPRQSSLLDDLGDAIKILTLRGYVFFGSAAELVDTVRDLVTSSKGKYLILDVTQCFGTFDSTAVSAFQQVALMAKTNDYELYCAGYSLGTTFQTADDAIEHAEDALLTQSLPPTPVAKRRSYVSMEAALFRAWLQANNVDSDIPAIAACVAVREFQPQELVYRKGDDRDDSFLLVCAGRLRLLNDDRCVRKLAPGNAVSVGDYYFPNARKPTRPHTLVALASTILLRFPYVKLRALETENPNSAIAFHKLMASSLTAKNRNSLLALRHFEQHH</sequence>
<feature type="transmembrane region" description="Helical" evidence="5">
    <location>
        <begin position="297"/>
        <end position="318"/>
    </location>
</feature>
<comment type="subcellular location">
    <subcellularLocation>
        <location evidence="1">Membrane</location>
        <topology evidence="1">Multi-pass membrane protein</topology>
    </subcellularLocation>
</comment>
<dbReference type="Proteomes" id="UP001230188">
    <property type="component" value="Unassembled WGS sequence"/>
</dbReference>
<evidence type="ECO:0000256" key="4">
    <source>
        <dbReference type="ARBA" id="ARBA00023136"/>
    </source>
</evidence>
<dbReference type="InterPro" id="IPR011547">
    <property type="entry name" value="SLC26A/SulP_dom"/>
</dbReference>
<dbReference type="CDD" id="cd00038">
    <property type="entry name" value="CAP_ED"/>
    <property type="match status" value="1"/>
</dbReference>
<dbReference type="AlphaFoldDB" id="A0AAD7UME2"/>
<dbReference type="SUPFAM" id="SSF51206">
    <property type="entry name" value="cAMP-binding domain-like"/>
    <property type="match status" value="1"/>
</dbReference>
<accession>A0AAD7UME2</accession>
<dbReference type="PANTHER" id="PTHR43310">
    <property type="entry name" value="SULFATE TRANSPORTER YBAR-RELATED"/>
    <property type="match status" value="1"/>
</dbReference>
<dbReference type="PANTHER" id="PTHR43310:SF2">
    <property type="entry name" value="SLC26A_SULP TRANSPORTER DOMAIN-CONTAINING PROTEIN"/>
    <property type="match status" value="1"/>
</dbReference>
<evidence type="ECO:0000313" key="8">
    <source>
        <dbReference type="Proteomes" id="UP001230188"/>
    </source>
</evidence>
<evidence type="ECO:0000256" key="3">
    <source>
        <dbReference type="ARBA" id="ARBA00022989"/>
    </source>
</evidence>
<feature type="transmembrane region" description="Helical" evidence="5">
    <location>
        <begin position="241"/>
        <end position="260"/>
    </location>
</feature>
<feature type="transmembrane region" description="Helical" evidence="5">
    <location>
        <begin position="94"/>
        <end position="115"/>
    </location>
</feature>
<keyword evidence="2 5" id="KW-0812">Transmembrane</keyword>
<dbReference type="Gene3D" id="3.30.750.24">
    <property type="entry name" value="STAS domain"/>
    <property type="match status" value="1"/>
</dbReference>
<feature type="transmembrane region" description="Helical" evidence="5">
    <location>
        <begin position="272"/>
        <end position="291"/>
    </location>
</feature>
<feature type="transmembrane region" description="Helical" evidence="5">
    <location>
        <begin position="458"/>
        <end position="480"/>
    </location>
</feature>
<comment type="caution">
    <text evidence="7">The sequence shown here is derived from an EMBL/GenBank/DDBJ whole genome shotgun (WGS) entry which is preliminary data.</text>
</comment>
<dbReference type="InterPro" id="IPR014710">
    <property type="entry name" value="RmlC-like_jellyroll"/>
</dbReference>
<dbReference type="GO" id="GO:0016020">
    <property type="term" value="C:membrane"/>
    <property type="evidence" value="ECO:0007669"/>
    <property type="project" value="UniProtKB-SubCell"/>
</dbReference>
<dbReference type="InterPro" id="IPR036513">
    <property type="entry name" value="STAS_dom_sf"/>
</dbReference>
<feature type="transmembrane region" description="Helical" evidence="5">
    <location>
        <begin position="208"/>
        <end position="229"/>
    </location>
</feature>
<feature type="transmembrane region" description="Helical" evidence="5">
    <location>
        <begin position="500"/>
        <end position="531"/>
    </location>
</feature>
<dbReference type="Gene3D" id="2.60.120.10">
    <property type="entry name" value="Jelly Rolls"/>
    <property type="match status" value="1"/>
</dbReference>
<protein>
    <recommendedName>
        <fullName evidence="6">SLC26A/SulP transporter domain-containing protein</fullName>
    </recommendedName>
</protein>